<evidence type="ECO:0000256" key="3">
    <source>
        <dbReference type="ARBA" id="ARBA00022475"/>
    </source>
</evidence>
<evidence type="ECO:0000256" key="4">
    <source>
        <dbReference type="ARBA" id="ARBA00022519"/>
    </source>
</evidence>
<dbReference type="Pfam" id="PF08352">
    <property type="entry name" value="oligo_HPY"/>
    <property type="match status" value="1"/>
</dbReference>
<dbReference type="AlphaFoldDB" id="A0A3B0T7Y6"/>
<accession>A0A3B0T7Y6</accession>
<dbReference type="SMART" id="SM00382">
    <property type="entry name" value="AAA"/>
    <property type="match status" value="1"/>
</dbReference>
<dbReference type="Pfam" id="PF00005">
    <property type="entry name" value="ABC_tran"/>
    <property type="match status" value="1"/>
</dbReference>
<dbReference type="EMBL" id="UOEK01000579">
    <property type="protein sequence ID" value="VAW09447.1"/>
    <property type="molecule type" value="Genomic_DNA"/>
</dbReference>
<dbReference type="GO" id="GO:0015833">
    <property type="term" value="P:peptide transport"/>
    <property type="evidence" value="ECO:0007669"/>
    <property type="project" value="InterPro"/>
</dbReference>
<reference evidence="10" key="1">
    <citation type="submission" date="2018-06" db="EMBL/GenBank/DDBJ databases">
        <authorList>
            <person name="Zhirakovskaya E."/>
        </authorList>
    </citation>
    <scope>NUCLEOTIDE SEQUENCE</scope>
</reference>
<protein>
    <recommendedName>
        <fullName evidence="9">ABC transporter domain-containing protein</fullName>
    </recommendedName>
</protein>
<evidence type="ECO:0000259" key="9">
    <source>
        <dbReference type="PROSITE" id="PS50893"/>
    </source>
</evidence>
<dbReference type="PANTHER" id="PTHR43297:SF14">
    <property type="entry name" value="ATPASE AAA-TYPE CORE DOMAIN-CONTAINING PROTEIN"/>
    <property type="match status" value="1"/>
</dbReference>
<evidence type="ECO:0000256" key="1">
    <source>
        <dbReference type="ARBA" id="ARBA00004202"/>
    </source>
</evidence>
<dbReference type="NCBIfam" id="TIGR01727">
    <property type="entry name" value="oligo_HPY"/>
    <property type="match status" value="1"/>
</dbReference>
<sequence>MVSPGSTVLCVTDLCVALHDADRAAHTTGTVSDDGHDVSSSAWRPAIRGVSFTVSHGEILSIVGESASGKTLSMYATFRLLDPGARATSGTVELFGQRVDAARGGEVVRKSGESKRRRVANGDDEWRATLGSRVGFLFQDPIGSWTPQFTIGHQAGEALDEHTDLPADEIERRVRDALGEVKLPKRGFGAFVSSLSRGEAQRAMLAAAIANVPDLLIADEPLTGLDATSAASVLALLRDMQEKRGMAMVFITHDLALAASFSDRIAIMYGGRLVETAPTHELIRHPRHPYTAGLIGALPMVGRDRLRPVRGSPPNLWDERRGCSFAPRCDFATDVCEDVPPSTEVG</sequence>
<dbReference type="PANTHER" id="PTHR43297">
    <property type="entry name" value="OLIGOPEPTIDE TRANSPORT ATP-BINDING PROTEIN APPD"/>
    <property type="match status" value="1"/>
</dbReference>
<dbReference type="InterPro" id="IPR050388">
    <property type="entry name" value="ABC_Ni/Peptide_Import"/>
</dbReference>
<dbReference type="GO" id="GO:0016887">
    <property type="term" value="F:ATP hydrolysis activity"/>
    <property type="evidence" value="ECO:0007669"/>
    <property type="project" value="InterPro"/>
</dbReference>
<evidence type="ECO:0000256" key="6">
    <source>
        <dbReference type="ARBA" id="ARBA00022840"/>
    </source>
</evidence>
<keyword evidence="4" id="KW-0997">Cell inner membrane</keyword>
<dbReference type="Gene3D" id="3.40.50.300">
    <property type="entry name" value="P-loop containing nucleotide triphosphate hydrolases"/>
    <property type="match status" value="1"/>
</dbReference>
<feature type="domain" description="ABC transporter" evidence="9">
    <location>
        <begin position="16"/>
        <end position="295"/>
    </location>
</feature>
<feature type="non-terminal residue" evidence="10">
    <location>
        <position position="346"/>
    </location>
</feature>
<dbReference type="CDD" id="cd03257">
    <property type="entry name" value="ABC_NikE_OppD_transporters"/>
    <property type="match status" value="1"/>
</dbReference>
<name>A0A3B0T7Y6_9ZZZZ</name>
<organism evidence="10">
    <name type="scientific">hydrothermal vent metagenome</name>
    <dbReference type="NCBI Taxonomy" id="652676"/>
    <lineage>
        <taxon>unclassified sequences</taxon>
        <taxon>metagenomes</taxon>
        <taxon>ecological metagenomes</taxon>
    </lineage>
</organism>
<evidence type="ECO:0000256" key="7">
    <source>
        <dbReference type="ARBA" id="ARBA00022967"/>
    </source>
</evidence>
<keyword evidence="8" id="KW-0472">Membrane</keyword>
<dbReference type="GO" id="GO:0005886">
    <property type="term" value="C:plasma membrane"/>
    <property type="evidence" value="ECO:0007669"/>
    <property type="project" value="UniProtKB-SubCell"/>
</dbReference>
<dbReference type="GO" id="GO:0005524">
    <property type="term" value="F:ATP binding"/>
    <property type="evidence" value="ECO:0007669"/>
    <property type="project" value="UniProtKB-KW"/>
</dbReference>
<evidence type="ECO:0000256" key="2">
    <source>
        <dbReference type="ARBA" id="ARBA00022448"/>
    </source>
</evidence>
<dbReference type="SUPFAM" id="SSF52540">
    <property type="entry name" value="P-loop containing nucleoside triphosphate hydrolases"/>
    <property type="match status" value="1"/>
</dbReference>
<gene>
    <name evidence="10" type="ORF">MNBD_ACTINO02-1950</name>
</gene>
<dbReference type="InterPro" id="IPR003593">
    <property type="entry name" value="AAA+_ATPase"/>
</dbReference>
<dbReference type="InterPro" id="IPR003439">
    <property type="entry name" value="ABC_transporter-like_ATP-bd"/>
</dbReference>
<dbReference type="InterPro" id="IPR013563">
    <property type="entry name" value="Oligopep_ABC_C"/>
</dbReference>
<keyword evidence="5" id="KW-0547">Nucleotide-binding</keyword>
<evidence type="ECO:0000256" key="5">
    <source>
        <dbReference type="ARBA" id="ARBA00022741"/>
    </source>
</evidence>
<proteinExistence type="predicted"/>
<keyword evidence="3" id="KW-1003">Cell membrane</keyword>
<dbReference type="InterPro" id="IPR027417">
    <property type="entry name" value="P-loop_NTPase"/>
</dbReference>
<keyword evidence="2" id="KW-0813">Transport</keyword>
<keyword evidence="7" id="KW-1278">Translocase</keyword>
<comment type="subcellular location">
    <subcellularLocation>
        <location evidence="1">Cell membrane</location>
        <topology evidence="1">Peripheral membrane protein</topology>
    </subcellularLocation>
</comment>
<evidence type="ECO:0000313" key="10">
    <source>
        <dbReference type="EMBL" id="VAW09447.1"/>
    </source>
</evidence>
<keyword evidence="6" id="KW-0067">ATP-binding</keyword>
<dbReference type="PROSITE" id="PS50893">
    <property type="entry name" value="ABC_TRANSPORTER_2"/>
    <property type="match status" value="1"/>
</dbReference>
<evidence type="ECO:0000256" key="8">
    <source>
        <dbReference type="ARBA" id="ARBA00023136"/>
    </source>
</evidence>